<dbReference type="CDD" id="cd23645">
    <property type="entry name" value="HFD_Dpb3-like"/>
    <property type="match status" value="1"/>
</dbReference>
<evidence type="ECO:0000313" key="16">
    <source>
        <dbReference type="Proteomes" id="UP000006671"/>
    </source>
</evidence>
<evidence type="ECO:0000259" key="14">
    <source>
        <dbReference type="Pfam" id="PF00808"/>
    </source>
</evidence>
<dbReference type="Proteomes" id="UP000006671">
    <property type="component" value="Unassembled WGS sequence"/>
</dbReference>
<comment type="subunit">
    <text evidence="10">Heterodimer with POLE3; binds to DNA. Component of the CHRAC ISWI chromatin remodeling complex at least composed of SMARCA5/SNF2H, BAZ1A/ACF1, CHRAC1 and POLE3; the complex preferentially binds DNA through the CHRAC1-POLE3 heterodimer and possesses ATP-dependent nucleosome-remodeling activity. Within the complex, the heterodimer with POLE3 interacts with SMARCA5/SNF2H; the interaction is direct and enhances nucleosome sliding activity by the SMARCA5/SNF2H and BAZ1A/ACF1 interaction. Within the complex, the heterodimer with POLE3 interacts with BAZ1A/ACF1; the interactions are direct.</text>
</comment>
<dbReference type="GO" id="GO:0016779">
    <property type="term" value="F:nucleotidyltransferase activity"/>
    <property type="evidence" value="ECO:0007669"/>
    <property type="project" value="UniProtKB-KW"/>
</dbReference>
<sequence>MNHTPSSSSLQPSSDANYQMTFAGSEQQQPIRQIVDMPVARVRRIMKSDADVRTISQEAVVLVSKAAEKLIEHLARESLKNTIRDNRKTVNYNDLSEAVKSQDYFDFLEDIIPERKTLESILEAAKKEQ</sequence>
<dbReference type="PANTHER" id="PTHR10252:SF54">
    <property type="entry name" value="CHROMATIN ACCESSIBILITY COMPLEX PROTEIN 1"/>
    <property type="match status" value="1"/>
</dbReference>
<dbReference type="RefSeq" id="XP_002668437.1">
    <property type="nucleotide sequence ID" value="XM_002668391.1"/>
</dbReference>
<evidence type="ECO:0000256" key="2">
    <source>
        <dbReference type="ARBA" id="ARBA00022553"/>
    </source>
</evidence>
<dbReference type="PANTHER" id="PTHR10252">
    <property type="entry name" value="HISTONE-LIKE TRANSCRIPTION FACTOR CCAAT-RELATED"/>
    <property type="match status" value="1"/>
</dbReference>
<dbReference type="GeneID" id="8861813"/>
<evidence type="ECO:0000256" key="6">
    <source>
        <dbReference type="ARBA" id="ARBA00023054"/>
    </source>
</evidence>
<evidence type="ECO:0000256" key="11">
    <source>
        <dbReference type="ARBA" id="ARBA00071805"/>
    </source>
</evidence>
<organism evidence="16">
    <name type="scientific">Naegleria gruberi</name>
    <name type="common">Amoeba</name>
    <dbReference type="NCBI Taxonomy" id="5762"/>
    <lineage>
        <taxon>Eukaryota</taxon>
        <taxon>Discoba</taxon>
        <taxon>Heterolobosea</taxon>
        <taxon>Tetramitia</taxon>
        <taxon>Eutetramitia</taxon>
        <taxon>Vahlkampfiidae</taxon>
        <taxon>Naegleria</taxon>
    </lineage>
</organism>
<keyword evidence="7" id="KW-0238">DNA-binding</keyword>
<dbReference type="InterPro" id="IPR003958">
    <property type="entry name" value="CBFA_NFYB_domain"/>
</dbReference>
<evidence type="ECO:0000313" key="15">
    <source>
        <dbReference type="EMBL" id="EFC35693.1"/>
    </source>
</evidence>
<evidence type="ECO:0000256" key="7">
    <source>
        <dbReference type="ARBA" id="ARBA00023125"/>
    </source>
</evidence>
<keyword evidence="6" id="KW-0175">Coiled coil</keyword>
<evidence type="ECO:0000256" key="5">
    <source>
        <dbReference type="ARBA" id="ARBA00022990"/>
    </source>
</evidence>
<dbReference type="SUPFAM" id="SSF47113">
    <property type="entry name" value="Histone-fold"/>
    <property type="match status" value="1"/>
</dbReference>
<evidence type="ECO:0000256" key="13">
    <source>
        <dbReference type="SAM" id="MobiDB-lite"/>
    </source>
</evidence>
<keyword evidence="8" id="KW-0539">Nucleus</keyword>
<evidence type="ECO:0000256" key="9">
    <source>
        <dbReference type="ARBA" id="ARBA00059032"/>
    </source>
</evidence>
<dbReference type="GO" id="GO:0005634">
    <property type="term" value="C:nucleus"/>
    <property type="evidence" value="ECO:0007669"/>
    <property type="project" value="UniProtKB-SubCell"/>
</dbReference>
<reference evidence="15 16" key="1">
    <citation type="journal article" date="2010" name="Cell">
        <title>The genome of Naegleria gruberi illuminates early eukaryotic versatility.</title>
        <authorList>
            <person name="Fritz-Laylin L.K."/>
            <person name="Prochnik S.E."/>
            <person name="Ginger M.L."/>
            <person name="Dacks J.B."/>
            <person name="Carpenter M.L."/>
            <person name="Field M.C."/>
            <person name="Kuo A."/>
            <person name="Paredez A."/>
            <person name="Chapman J."/>
            <person name="Pham J."/>
            <person name="Shu S."/>
            <person name="Neupane R."/>
            <person name="Cipriano M."/>
            <person name="Mancuso J."/>
            <person name="Tu H."/>
            <person name="Salamov A."/>
            <person name="Lindquist E."/>
            <person name="Shapiro H."/>
            <person name="Lucas S."/>
            <person name="Grigoriev I.V."/>
            <person name="Cande W.Z."/>
            <person name="Fulton C."/>
            <person name="Rokhsar D.S."/>
            <person name="Dawson S.C."/>
        </authorList>
    </citation>
    <scope>NUCLEOTIDE SEQUENCE [LARGE SCALE GENOMIC DNA]</scope>
    <source>
        <strain evidence="15 16">NEG-M</strain>
    </source>
</reference>
<comment type="subcellular location">
    <subcellularLocation>
        <location evidence="1">Nucleus</location>
    </subcellularLocation>
</comment>
<dbReference type="Pfam" id="PF00808">
    <property type="entry name" value="CBFD_NFYB_HMF"/>
    <property type="match status" value="1"/>
</dbReference>
<dbReference type="KEGG" id="ngr:NAEGRDRAFT_54797"/>
<dbReference type="EMBL" id="GG739066">
    <property type="protein sequence ID" value="EFC35693.1"/>
    <property type="molecule type" value="Genomic_DNA"/>
</dbReference>
<dbReference type="GO" id="GO:0003677">
    <property type="term" value="F:DNA binding"/>
    <property type="evidence" value="ECO:0007669"/>
    <property type="project" value="UniProtKB-KW"/>
</dbReference>
<name>D2W5G2_NAEGR</name>
<evidence type="ECO:0000256" key="4">
    <source>
        <dbReference type="ARBA" id="ARBA00022695"/>
    </source>
</evidence>
<dbReference type="FunCoup" id="D2W5G2">
    <property type="interactions" value="352"/>
</dbReference>
<feature type="domain" description="Transcription factor CBF/NF-Y/archaeal histone" evidence="14">
    <location>
        <begin position="37"/>
        <end position="99"/>
    </location>
</feature>
<evidence type="ECO:0000256" key="1">
    <source>
        <dbReference type="ARBA" id="ARBA00004123"/>
    </source>
</evidence>
<protein>
    <recommendedName>
        <fullName evidence="11">Chromatin accessibility complex protein 1</fullName>
    </recommendedName>
    <alternativeName>
        <fullName evidence="12">DNA polymerase epsilon subunit p15</fullName>
    </alternativeName>
</protein>
<dbReference type="GO" id="GO:0046982">
    <property type="term" value="F:protein heterodimerization activity"/>
    <property type="evidence" value="ECO:0007669"/>
    <property type="project" value="InterPro"/>
</dbReference>
<dbReference type="FunFam" id="1.10.20.10:FF:000048">
    <property type="entry name" value="Chromatin accessibility complex subunit 1"/>
    <property type="match status" value="1"/>
</dbReference>
<dbReference type="OrthoDB" id="1272441at2759"/>
<dbReference type="VEuPathDB" id="AmoebaDB:NAEGRDRAFT_54797"/>
<evidence type="ECO:0000256" key="12">
    <source>
        <dbReference type="ARBA" id="ARBA00083235"/>
    </source>
</evidence>
<dbReference type="InParanoid" id="D2W5G2"/>
<accession>D2W5G2</accession>
<dbReference type="Gene3D" id="1.10.20.10">
    <property type="entry name" value="Histone, subunit A"/>
    <property type="match status" value="1"/>
</dbReference>
<dbReference type="InterPro" id="IPR050568">
    <property type="entry name" value="Transcr_DNA_Rep_Reg"/>
</dbReference>
<keyword evidence="4" id="KW-0548">Nucleotidyltransferase</keyword>
<feature type="compositionally biased region" description="Low complexity" evidence="13">
    <location>
        <begin position="1"/>
        <end position="14"/>
    </location>
</feature>
<evidence type="ECO:0000256" key="8">
    <source>
        <dbReference type="ARBA" id="ARBA00023242"/>
    </source>
</evidence>
<dbReference type="InterPro" id="IPR009072">
    <property type="entry name" value="Histone-fold"/>
</dbReference>
<comment type="function">
    <text evidence="9">Forms a complex with DNA polymerase epsilon subunit POLE3 and binds naked DNA, which is then incorporated into chromatin, aided by the nucleosome remodeling activity of ISWI/SNF2H and ACF1. Does not enhance nucleosome sliding activity of the ACF-5 ISWI chromatin remodeling complex.</text>
</comment>
<evidence type="ECO:0000256" key="10">
    <source>
        <dbReference type="ARBA" id="ARBA00062516"/>
    </source>
</evidence>
<feature type="region of interest" description="Disordered" evidence="13">
    <location>
        <begin position="1"/>
        <end position="29"/>
    </location>
</feature>
<gene>
    <name evidence="15" type="ORF">NAEGRDRAFT_54797</name>
</gene>
<keyword evidence="2" id="KW-0597">Phosphoprotein</keyword>
<dbReference type="AlphaFoldDB" id="D2W5G2"/>
<dbReference type="OMA" id="EDIHSCS"/>
<keyword evidence="3" id="KW-0808">Transferase</keyword>
<dbReference type="eggNOG" id="KOG1657">
    <property type="taxonomic scope" value="Eukaryota"/>
</dbReference>
<keyword evidence="5" id="KW-0007">Acetylation</keyword>
<evidence type="ECO:0000256" key="3">
    <source>
        <dbReference type="ARBA" id="ARBA00022679"/>
    </source>
</evidence>
<keyword evidence="16" id="KW-1185">Reference proteome</keyword>
<feature type="compositionally biased region" description="Polar residues" evidence="13">
    <location>
        <begin position="15"/>
        <end position="29"/>
    </location>
</feature>
<dbReference type="STRING" id="5762.D2W5G2"/>
<proteinExistence type="predicted"/>